<reference evidence="1 2" key="1">
    <citation type="submission" date="2023-07" db="EMBL/GenBank/DDBJ databases">
        <title>Sequencing the genomes of 1000 actinobacteria strains.</title>
        <authorList>
            <person name="Klenk H.-P."/>
        </authorList>
    </citation>
    <scope>NUCLEOTIDE SEQUENCE [LARGE SCALE GENOMIC DNA]</scope>
    <source>
        <strain evidence="1 2">DSM 19515</strain>
    </source>
</reference>
<protein>
    <recommendedName>
        <fullName evidence="3">Phage gp6-like head-tail connector protein</fullName>
    </recommendedName>
</protein>
<name>A0ABT9PJD4_9ACTO</name>
<proteinExistence type="predicted"/>
<evidence type="ECO:0008006" key="3">
    <source>
        <dbReference type="Google" id="ProtNLM"/>
    </source>
</evidence>
<evidence type="ECO:0000313" key="2">
    <source>
        <dbReference type="Proteomes" id="UP001230145"/>
    </source>
</evidence>
<organism evidence="1 2">
    <name type="scientific">Trueperella abortisuis</name>
    <dbReference type="NCBI Taxonomy" id="445930"/>
    <lineage>
        <taxon>Bacteria</taxon>
        <taxon>Bacillati</taxon>
        <taxon>Actinomycetota</taxon>
        <taxon>Actinomycetes</taxon>
        <taxon>Actinomycetales</taxon>
        <taxon>Actinomycetaceae</taxon>
        <taxon>Trueperella</taxon>
    </lineage>
</organism>
<comment type="caution">
    <text evidence="1">The sequence shown here is derived from an EMBL/GenBank/DDBJ whole genome shotgun (WGS) entry which is preliminary data.</text>
</comment>
<dbReference type="InterPro" id="IPR021146">
    <property type="entry name" value="Phage_gp6-like_head-tail"/>
</dbReference>
<evidence type="ECO:0000313" key="1">
    <source>
        <dbReference type="EMBL" id="MDP9832823.1"/>
    </source>
</evidence>
<dbReference type="CDD" id="cd08054">
    <property type="entry name" value="gp6"/>
    <property type="match status" value="1"/>
</dbReference>
<sequence>MNTNNLVELVKANLQITFSEDDELIAHLVEAATSYATRYQHHPDSFYEHSLMSQATKHAVVMLATHLYESRDGATAGFWADKTDAARAAWEAINRLLVLDREWKI</sequence>
<accession>A0ABT9PJD4</accession>
<dbReference type="NCBIfam" id="TIGR01560">
    <property type="entry name" value="put_DNA_pack"/>
    <property type="match status" value="1"/>
</dbReference>
<dbReference type="RefSeq" id="WP_278787599.1">
    <property type="nucleotide sequence ID" value="NZ_JAUSQL010000001.1"/>
</dbReference>
<dbReference type="EMBL" id="JAUSQL010000001">
    <property type="protein sequence ID" value="MDP9832823.1"/>
    <property type="molecule type" value="Genomic_DNA"/>
</dbReference>
<dbReference type="Pfam" id="PF05135">
    <property type="entry name" value="Phage_connect_1"/>
    <property type="match status" value="1"/>
</dbReference>
<dbReference type="Proteomes" id="UP001230145">
    <property type="component" value="Unassembled WGS sequence"/>
</dbReference>
<gene>
    <name evidence="1" type="ORF">J2S45_001502</name>
</gene>
<keyword evidence="2" id="KW-1185">Reference proteome</keyword>
<dbReference type="Gene3D" id="1.10.3230.30">
    <property type="entry name" value="Phage gp6-like head-tail connector protein"/>
    <property type="match status" value="1"/>
</dbReference>
<dbReference type="InterPro" id="IPR006450">
    <property type="entry name" value="Phage_HK97_gp6-like"/>
</dbReference>